<comment type="caution">
    <text evidence="2">The sequence shown here is derived from an EMBL/GenBank/DDBJ whole genome shotgun (WGS) entry which is preliminary data.</text>
</comment>
<reference evidence="2" key="1">
    <citation type="submission" date="2022-03" db="EMBL/GenBank/DDBJ databases">
        <authorList>
            <person name="Tunstrom K."/>
        </authorList>
    </citation>
    <scope>NUCLEOTIDE SEQUENCE</scope>
</reference>
<feature type="signal peptide" evidence="1">
    <location>
        <begin position="1"/>
        <end position="16"/>
    </location>
</feature>
<organism evidence="2 3">
    <name type="scientific">Euphydryas editha</name>
    <name type="common">Edith's checkerspot</name>
    <dbReference type="NCBI Taxonomy" id="104508"/>
    <lineage>
        <taxon>Eukaryota</taxon>
        <taxon>Metazoa</taxon>
        <taxon>Ecdysozoa</taxon>
        <taxon>Arthropoda</taxon>
        <taxon>Hexapoda</taxon>
        <taxon>Insecta</taxon>
        <taxon>Pterygota</taxon>
        <taxon>Neoptera</taxon>
        <taxon>Endopterygota</taxon>
        <taxon>Lepidoptera</taxon>
        <taxon>Glossata</taxon>
        <taxon>Ditrysia</taxon>
        <taxon>Papilionoidea</taxon>
        <taxon>Nymphalidae</taxon>
        <taxon>Nymphalinae</taxon>
        <taxon>Euphydryas</taxon>
    </lineage>
</organism>
<evidence type="ECO:0000313" key="2">
    <source>
        <dbReference type="EMBL" id="CAH2085145.1"/>
    </source>
</evidence>
<evidence type="ECO:0008006" key="4">
    <source>
        <dbReference type="Google" id="ProtNLM"/>
    </source>
</evidence>
<gene>
    <name evidence="2" type="ORF">EEDITHA_LOCUS1650</name>
</gene>
<accession>A0AAU9TK83</accession>
<keyword evidence="3" id="KW-1185">Reference proteome</keyword>
<dbReference type="Proteomes" id="UP001153954">
    <property type="component" value="Unassembled WGS sequence"/>
</dbReference>
<proteinExistence type="predicted"/>
<name>A0AAU9TK83_EUPED</name>
<evidence type="ECO:0000256" key="1">
    <source>
        <dbReference type="SAM" id="SignalP"/>
    </source>
</evidence>
<feature type="chain" id="PRO_5043964652" description="Cuticle protein" evidence="1">
    <location>
        <begin position="17"/>
        <end position="158"/>
    </location>
</feature>
<protein>
    <recommendedName>
        <fullName evidence="4">Cuticle protein</fullName>
    </recommendedName>
</protein>
<sequence>MQSVIIFNAILAVTFAAPGYFEYNNHGKSIFSAISQLISHESSHDFHPPILATHEVEDHVPLDKTTITKSNQVVNNGSTAIVHAPVVSAQVIHSPVVSAPLVHTTVVSAPVVHAAVYSSYPSPIVSYKTPNSAISHQRSTVHETVPVVNSFPLYASYH</sequence>
<keyword evidence="1" id="KW-0732">Signal</keyword>
<dbReference type="AlphaFoldDB" id="A0AAU9TK83"/>
<evidence type="ECO:0000313" key="3">
    <source>
        <dbReference type="Proteomes" id="UP001153954"/>
    </source>
</evidence>
<dbReference type="EMBL" id="CAKOGL010000004">
    <property type="protein sequence ID" value="CAH2085145.1"/>
    <property type="molecule type" value="Genomic_DNA"/>
</dbReference>